<dbReference type="PANTHER" id="PTHR11668">
    <property type="entry name" value="SERINE/THREONINE PROTEIN PHOSPHATASE"/>
    <property type="match status" value="1"/>
</dbReference>
<dbReference type="GO" id="GO:0005634">
    <property type="term" value="C:nucleus"/>
    <property type="evidence" value="ECO:0007669"/>
    <property type="project" value="TreeGrafter"/>
</dbReference>
<sequence>MQTFSHRMKQFCHLCSLRICTHRRDGRSPHRWCADMTTRRGSGERDFEGREHQPPSTCDDLGDSSPETDGSSTDGSSSASIDENEYEMESGLTDVVRIPLVDDLLDRLNNAKLRPDPLAKGGIFSRKNGLGASPIMPVDIKFEELRQLCDLAIESFARQNSLLRIAKATLPITVCADIHGQFRDLKGIFTTCGYPQSNSYLFLGDYVDRGVQGIETITMLLCFKIKYPTRLFMLRGNHEDANTTLTYGFYDECLARFQNADIGEQLWHFFLNVFNMIPIAAIVDNRILCMHGGISPHLKDFRNIEDVRRPTLVPPYGLICDILWSDPDDKYSGWALSPRGISFTFSERVVKEFCEKHDIDLIIRGHQLTYDMIRTGYRFFADGRLVSIFSASDYTNMKNDSCVLHISKKLRCRFTIFRPVLSSL</sequence>
<evidence type="ECO:0000256" key="1">
    <source>
        <dbReference type="RuleBase" id="RU004273"/>
    </source>
</evidence>
<feature type="compositionally biased region" description="Low complexity" evidence="2">
    <location>
        <begin position="63"/>
        <end position="80"/>
    </location>
</feature>
<dbReference type="InterPro" id="IPR006186">
    <property type="entry name" value="Ser/Thr-sp_prot-phosphatase"/>
</dbReference>
<dbReference type="PROSITE" id="PS00125">
    <property type="entry name" value="SER_THR_PHOSPHATASE"/>
    <property type="match status" value="1"/>
</dbReference>
<feature type="domain" description="Serine/threonine specific protein phosphatases" evidence="3">
    <location>
        <begin position="234"/>
        <end position="239"/>
    </location>
</feature>
<feature type="region of interest" description="Disordered" evidence="2">
    <location>
        <begin position="40"/>
        <end position="86"/>
    </location>
</feature>
<evidence type="ECO:0000256" key="2">
    <source>
        <dbReference type="SAM" id="MobiDB-lite"/>
    </source>
</evidence>
<dbReference type="GO" id="GO:0004722">
    <property type="term" value="F:protein serine/threonine phosphatase activity"/>
    <property type="evidence" value="ECO:0007669"/>
    <property type="project" value="UniProtKB-EC"/>
</dbReference>
<dbReference type="SMART" id="SM00156">
    <property type="entry name" value="PP2Ac"/>
    <property type="match status" value="1"/>
</dbReference>
<keyword evidence="4" id="KW-1185">Reference proteome</keyword>
<accession>A0A915BXQ1</accession>
<dbReference type="Gene3D" id="3.60.21.10">
    <property type="match status" value="1"/>
</dbReference>
<dbReference type="InterPro" id="IPR050341">
    <property type="entry name" value="PP1_catalytic_subunit"/>
</dbReference>
<dbReference type="Proteomes" id="UP000887569">
    <property type="component" value="Unplaced"/>
</dbReference>
<dbReference type="Pfam" id="PF00149">
    <property type="entry name" value="Metallophos"/>
    <property type="match status" value="1"/>
</dbReference>
<dbReference type="GO" id="GO:0005737">
    <property type="term" value="C:cytoplasm"/>
    <property type="evidence" value="ECO:0007669"/>
    <property type="project" value="TreeGrafter"/>
</dbReference>
<comment type="similarity">
    <text evidence="1">Belongs to the PPP phosphatase family.</text>
</comment>
<proteinExistence type="inferred from homology"/>
<protein>
    <recommendedName>
        <fullName evidence="1">Serine/threonine-protein phosphatase</fullName>
        <ecNumber evidence="1">3.1.3.16</ecNumber>
    </recommendedName>
</protein>
<dbReference type="AlphaFoldDB" id="A0A915BXQ1"/>
<keyword evidence="1" id="KW-0378">Hydrolase</keyword>
<name>A0A915BXQ1_PARUN</name>
<evidence type="ECO:0000259" key="3">
    <source>
        <dbReference type="PROSITE" id="PS00125"/>
    </source>
</evidence>
<evidence type="ECO:0000313" key="4">
    <source>
        <dbReference type="Proteomes" id="UP000887569"/>
    </source>
</evidence>
<evidence type="ECO:0000313" key="5">
    <source>
        <dbReference type="WBParaSite" id="PgR067_g034_t01"/>
    </source>
</evidence>
<dbReference type="PRINTS" id="PR00114">
    <property type="entry name" value="STPHPHTASE"/>
</dbReference>
<reference evidence="5" key="1">
    <citation type="submission" date="2022-11" db="UniProtKB">
        <authorList>
            <consortium name="WormBaseParasite"/>
        </authorList>
    </citation>
    <scope>IDENTIFICATION</scope>
</reference>
<dbReference type="SUPFAM" id="SSF56300">
    <property type="entry name" value="Metallo-dependent phosphatases"/>
    <property type="match status" value="1"/>
</dbReference>
<dbReference type="InterPro" id="IPR004843">
    <property type="entry name" value="Calcineurin-like_PHP"/>
</dbReference>
<organism evidence="4 5">
    <name type="scientific">Parascaris univalens</name>
    <name type="common">Nematode worm</name>
    <dbReference type="NCBI Taxonomy" id="6257"/>
    <lineage>
        <taxon>Eukaryota</taxon>
        <taxon>Metazoa</taxon>
        <taxon>Ecdysozoa</taxon>
        <taxon>Nematoda</taxon>
        <taxon>Chromadorea</taxon>
        <taxon>Rhabditida</taxon>
        <taxon>Spirurina</taxon>
        <taxon>Ascaridomorpha</taxon>
        <taxon>Ascaridoidea</taxon>
        <taxon>Ascarididae</taxon>
        <taxon>Parascaris</taxon>
    </lineage>
</organism>
<dbReference type="WBParaSite" id="PgR067_g034_t01">
    <property type="protein sequence ID" value="PgR067_g034_t01"/>
    <property type="gene ID" value="PgR067_g034"/>
</dbReference>
<dbReference type="InterPro" id="IPR029052">
    <property type="entry name" value="Metallo-depent_PP-like"/>
</dbReference>
<dbReference type="PANTHER" id="PTHR11668:SF516">
    <property type="entry name" value="SERINE_THREONINE SPECIFIC PROTEIN PHOSPHATASES DOMAIN-CONTAINING PROTEIN"/>
    <property type="match status" value="1"/>
</dbReference>
<feature type="compositionally biased region" description="Basic and acidic residues" evidence="2">
    <location>
        <begin position="40"/>
        <end position="53"/>
    </location>
</feature>
<dbReference type="EC" id="3.1.3.16" evidence="1"/>
<comment type="catalytic activity">
    <reaction evidence="1">
        <text>O-phospho-L-threonyl-[protein] + H2O = L-threonyl-[protein] + phosphate</text>
        <dbReference type="Rhea" id="RHEA:47004"/>
        <dbReference type="Rhea" id="RHEA-COMP:11060"/>
        <dbReference type="Rhea" id="RHEA-COMP:11605"/>
        <dbReference type="ChEBI" id="CHEBI:15377"/>
        <dbReference type="ChEBI" id="CHEBI:30013"/>
        <dbReference type="ChEBI" id="CHEBI:43474"/>
        <dbReference type="ChEBI" id="CHEBI:61977"/>
        <dbReference type="EC" id="3.1.3.16"/>
    </reaction>
</comment>